<dbReference type="Pfam" id="PF08100">
    <property type="entry name" value="Dimerisation"/>
    <property type="match status" value="1"/>
</dbReference>
<dbReference type="SUPFAM" id="SSF53335">
    <property type="entry name" value="S-adenosyl-L-methionine-dependent methyltransferases"/>
    <property type="match status" value="1"/>
</dbReference>
<dbReference type="FunFam" id="3.40.50.150:FF:000057">
    <property type="entry name" value="O-methyltransferase ZRP4"/>
    <property type="match status" value="1"/>
</dbReference>
<evidence type="ECO:0000259" key="6">
    <source>
        <dbReference type="Pfam" id="PF08100"/>
    </source>
</evidence>
<evidence type="ECO:0000256" key="1">
    <source>
        <dbReference type="ARBA" id="ARBA00022603"/>
    </source>
</evidence>
<dbReference type="InterPro" id="IPR016461">
    <property type="entry name" value="COMT-like"/>
</dbReference>
<dbReference type="Pfam" id="PF00891">
    <property type="entry name" value="Methyltransf_2"/>
    <property type="match status" value="1"/>
</dbReference>
<dbReference type="InterPro" id="IPR029063">
    <property type="entry name" value="SAM-dependent_MTases_sf"/>
</dbReference>
<evidence type="ECO:0000259" key="5">
    <source>
        <dbReference type="Pfam" id="PF00891"/>
    </source>
</evidence>
<dbReference type="InterPro" id="IPR036388">
    <property type="entry name" value="WH-like_DNA-bd_sf"/>
</dbReference>
<dbReference type="GO" id="GO:0008171">
    <property type="term" value="F:O-methyltransferase activity"/>
    <property type="evidence" value="ECO:0007669"/>
    <property type="project" value="InterPro"/>
</dbReference>
<dbReference type="AlphaFoldDB" id="A0A5D2Q4E0"/>
<evidence type="ECO:0000313" key="7">
    <source>
        <dbReference type="EMBL" id="TYI23351.1"/>
    </source>
</evidence>
<reference evidence="7 8" key="1">
    <citation type="submission" date="2019-07" db="EMBL/GenBank/DDBJ databases">
        <title>WGS assembly of Gossypium tomentosum.</title>
        <authorList>
            <person name="Chen Z.J."/>
            <person name="Sreedasyam A."/>
            <person name="Ando A."/>
            <person name="Song Q."/>
            <person name="De L."/>
            <person name="Hulse-Kemp A."/>
            <person name="Ding M."/>
            <person name="Ye W."/>
            <person name="Kirkbride R."/>
            <person name="Jenkins J."/>
            <person name="Plott C."/>
            <person name="Lovell J."/>
            <person name="Lin Y.-M."/>
            <person name="Vaughn R."/>
            <person name="Liu B."/>
            <person name="Li W."/>
            <person name="Simpson S."/>
            <person name="Scheffler B."/>
            <person name="Saski C."/>
            <person name="Grover C."/>
            <person name="Hu G."/>
            <person name="Conover J."/>
            <person name="Carlson J."/>
            <person name="Shu S."/>
            <person name="Boston L."/>
            <person name="Williams M."/>
            <person name="Peterson D."/>
            <person name="Mcgee K."/>
            <person name="Jones D."/>
            <person name="Wendel J."/>
            <person name="Stelly D."/>
            <person name="Grimwood J."/>
            <person name="Schmutz J."/>
        </authorList>
    </citation>
    <scope>NUCLEOTIDE SEQUENCE [LARGE SCALE GENOMIC DNA]</scope>
    <source>
        <strain evidence="7">7179.01</strain>
    </source>
</reference>
<accession>A0A5D2Q4E0</accession>
<dbReference type="EMBL" id="CM017615">
    <property type="protein sequence ID" value="TYI23351.1"/>
    <property type="molecule type" value="Genomic_DNA"/>
</dbReference>
<feature type="domain" description="O-methyltransferase C-terminal" evidence="5">
    <location>
        <begin position="126"/>
        <end position="327"/>
    </location>
</feature>
<dbReference type="FunFam" id="1.10.10.10:FF:000213">
    <property type="entry name" value="Coniferyl alcohol 9-O-methyltransferase"/>
    <property type="match status" value="1"/>
</dbReference>
<dbReference type="InterPro" id="IPR036390">
    <property type="entry name" value="WH_DNA-bd_sf"/>
</dbReference>
<evidence type="ECO:0000313" key="8">
    <source>
        <dbReference type="Proteomes" id="UP000322667"/>
    </source>
</evidence>
<feature type="domain" description="O-methyltransferase dimerisation" evidence="6">
    <location>
        <begin position="17"/>
        <end position="104"/>
    </location>
</feature>
<dbReference type="SUPFAM" id="SSF46785">
    <property type="entry name" value="Winged helix' DNA-binding domain"/>
    <property type="match status" value="1"/>
</dbReference>
<evidence type="ECO:0000256" key="2">
    <source>
        <dbReference type="ARBA" id="ARBA00022679"/>
    </source>
</evidence>
<protein>
    <recommendedName>
        <fullName evidence="9">O-methyltransferase domain-containing protein</fullName>
    </recommendedName>
</protein>
<keyword evidence="8" id="KW-1185">Reference proteome</keyword>
<dbReference type="Proteomes" id="UP000322667">
    <property type="component" value="Chromosome A06"/>
</dbReference>
<sequence length="346" mass="39028">MDQEAIESFRAQAHLYKHIFNYVSSMSLKCAVQLEIPDAIHNHGEPITLSELVSALGIDPTKASFTYRLMRVLVHAGFFAKTKVNKGEEKEAYVLTLFSKILVKEKINCLSPFVVGMLCPALMMPWQFLGDWMQGTKKSPFEAANGKPFWDYMDHDPVDSQMINLVVKDCEPVFEGLKSLVDVRGGTGTIARVISEAYPQLKCTVFDLPHVVANLPTTGNLNFVGGDLFQHIPSADAILMRRVILQLVLHAFGDEECIKILKKCREAIPTQGEKGKVIIIDIVINVEKDEHELTEAKLFFDMLMMVEVSGRERTEQDWQKLFMAAGFCHYKLTPLFGLRSLIEVYP</sequence>
<dbReference type="GO" id="GO:0032259">
    <property type="term" value="P:methylation"/>
    <property type="evidence" value="ECO:0007669"/>
    <property type="project" value="UniProtKB-KW"/>
</dbReference>
<dbReference type="Gene3D" id="3.40.50.150">
    <property type="entry name" value="Vaccinia Virus protein VP39"/>
    <property type="match status" value="1"/>
</dbReference>
<evidence type="ECO:0000256" key="3">
    <source>
        <dbReference type="ARBA" id="ARBA00022691"/>
    </source>
</evidence>
<dbReference type="InterPro" id="IPR001077">
    <property type="entry name" value="COMT_C"/>
</dbReference>
<keyword evidence="1" id="KW-0489">Methyltransferase</keyword>
<dbReference type="GO" id="GO:0009717">
    <property type="term" value="P:isoflavonoid biosynthetic process"/>
    <property type="evidence" value="ECO:0007669"/>
    <property type="project" value="UniProtKB-ARBA"/>
</dbReference>
<dbReference type="InterPro" id="IPR012967">
    <property type="entry name" value="COMT_dimerisation"/>
</dbReference>
<proteinExistence type="predicted"/>
<dbReference type="PANTHER" id="PTHR11746">
    <property type="entry name" value="O-METHYLTRANSFERASE"/>
    <property type="match status" value="1"/>
</dbReference>
<feature type="active site" description="Proton acceptor" evidence="4">
    <location>
        <position position="250"/>
    </location>
</feature>
<evidence type="ECO:0008006" key="9">
    <source>
        <dbReference type="Google" id="ProtNLM"/>
    </source>
</evidence>
<dbReference type="PIRSF" id="PIRSF005739">
    <property type="entry name" value="O-mtase"/>
    <property type="match status" value="1"/>
</dbReference>
<dbReference type="PROSITE" id="PS51683">
    <property type="entry name" value="SAM_OMT_II"/>
    <property type="match status" value="1"/>
</dbReference>
<dbReference type="GO" id="GO:0046983">
    <property type="term" value="F:protein dimerization activity"/>
    <property type="evidence" value="ECO:0007669"/>
    <property type="project" value="InterPro"/>
</dbReference>
<evidence type="ECO:0000256" key="4">
    <source>
        <dbReference type="PIRSR" id="PIRSR005739-1"/>
    </source>
</evidence>
<name>A0A5D2Q4E0_GOSTO</name>
<organism evidence="7 8">
    <name type="scientific">Gossypium tomentosum</name>
    <name type="common">Hawaiian cotton</name>
    <name type="synonym">Gossypium sandvicense</name>
    <dbReference type="NCBI Taxonomy" id="34277"/>
    <lineage>
        <taxon>Eukaryota</taxon>
        <taxon>Viridiplantae</taxon>
        <taxon>Streptophyta</taxon>
        <taxon>Embryophyta</taxon>
        <taxon>Tracheophyta</taxon>
        <taxon>Spermatophyta</taxon>
        <taxon>Magnoliopsida</taxon>
        <taxon>eudicotyledons</taxon>
        <taxon>Gunneridae</taxon>
        <taxon>Pentapetalae</taxon>
        <taxon>rosids</taxon>
        <taxon>malvids</taxon>
        <taxon>Malvales</taxon>
        <taxon>Malvaceae</taxon>
        <taxon>Malvoideae</taxon>
        <taxon>Gossypium</taxon>
    </lineage>
</organism>
<dbReference type="GO" id="GO:0008757">
    <property type="term" value="F:S-adenosylmethionine-dependent methyltransferase activity"/>
    <property type="evidence" value="ECO:0007669"/>
    <property type="project" value="UniProtKB-ARBA"/>
</dbReference>
<keyword evidence="2" id="KW-0808">Transferase</keyword>
<gene>
    <name evidence="7" type="ORF">ES332_A06G159300v1</name>
</gene>
<keyword evidence="3" id="KW-0949">S-adenosyl-L-methionine</keyword>
<dbReference type="Gene3D" id="1.10.10.10">
    <property type="entry name" value="Winged helix-like DNA-binding domain superfamily/Winged helix DNA-binding domain"/>
    <property type="match status" value="1"/>
</dbReference>